<keyword evidence="5" id="KW-1185">Reference proteome</keyword>
<dbReference type="InterPro" id="IPR036866">
    <property type="entry name" value="RibonucZ/Hydroxyglut_hydro"/>
</dbReference>
<dbReference type="Gene3D" id="3.60.15.10">
    <property type="entry name" value="Ribonuclease Z/Hydroxyacylglutathione hydrolase-like"/>
    <property type="match status" value="1"/>
</dbReference>
<organism evidence="4 5">
    <name type="scientific">Lysobacter firmicutimachus</name>
    <dbReference type="NCBI Taxonomy" id="1792846"/>
    <lineage>
        <taxon>Bacteria</taxon>
        <taxon>Pseudomonadati</taxon>
        <taxon>Pseudomonadota</taxon>
        <taxon>Gammaproteobacteria</taxon>
        <taxon>Lysobacterales</taxon>
        <taxon>Lysobacteraceae</taxon>
        <taxon>Lysobacter</taxon>
    </lineage>
</organism>
<feature type="chain" id="PRO_5046434485" evidence="2">
    <location>
        <begin position="26"/>
        <end position="498"/>
    </location>
</feature>
<dbReference type="RefSeq" id="WP_064748242.1">
    <property type="nucleotide sequence ID" value="NZ_JBANDL010000002.1"/>
</dbReference>
<feature type="signal peptide" evidence="2">
    <location>
        <begin position="1"/>
        <end position="25"/>
    </location>
</feature>
<keyword evidence="2" id="KW-0732">Signal</keyword>
<accession>A0ABU8D2W4</accession>
<dbReference type="Proteomes" id="UP001387215">
    <property type="component" value="Unassembled WGS sequence"/>
</dbReference>
<name>A0ABU8D2W4_9GAMM</name>
<proteinExistence type="inferred from homology"/>
<dbReference type="PANTHER" id="PTHR42951:SF4">
    <property type="entry name" value="ACYL-COENZYME A THIOESTERASE MBLAC2"/>
    <property type="match status" value="1"/>
</dbReference>
<dbReference type="InterPro" id="IPR001279">
    <property type="entry name" value="Metallo-B-lactamas"/>
</dbReference>
<dbReference type="PANTHER" id="PTHR42951">
    <property type="entry name" value="METALLO-BETA-LACTAMASE DOMAIN-CONTAINING"/>
    <property type="match status" value="1"/>
</dbReference>
<evidence type="ECO:0000313" key="4">
    <source>
        <dbReference type="EMBL" id="MEI2455368.1"/>
    </source>
</evidence>
<evidence type="ECO:0000256" key="2">
    <source>
        <dbReference type="SAM" id="SignalP"/>
    </source>
</evidence>
<dbReference type="SMART" id="SM00849">
    <property type="entry name" value="Lactamase_B"/>
    <property type="match status" value="1"/>
</dbReference>
<gene>
    <name evidence="4" type="ORF">V2J18_11825</name>
</gene>
<feature type="domain" description="Metallo-beta-lactamase" evidence="3">
    <location>
        <begin position="64"/>
        <end position="238"/>
    </location>
</feature>
<dbReference type="SUPFAM" id="SSF56281">
    <property type="entry name" value="Metallo-hydrolase/oxidoreductase"/>
    <property type="match status" value="1"/>
</dbReference>
<dbReference type="EMBL" id="JBANDL010000002">
    <property type="protein sequence ID" value="MEI2455368.1"/>
    <property type="molecule type" value="Genomic_DNA"/>
</dbReference>
<evidence type="ECO:0000256" key="1">
    <source>
        <dbReference type="ARBA" id="ARBA00005250"/>
    </source>
</evidence>
<protein>
    <submittedName>
        <fullName evidence="4">MBL fold metallo-hydrolase</fullName>
    </submittedName>
</protein>
<evidence type="ECO:0000259" key="3">
    <source>
        <dbReference type="SMART" id="SM00849"/>
    </source>
</evidence>
<comment type="caution">
    <text evidence="4">The sequence shown here is derived from an EMBL/GenBank/DDBJ whole genome shotgun (WGS) entry which is preliminary data.</text>
</comment>
<reference evidence="4 5" key="1">
    <citation type="submission" date="2024-02" db="EMBL/GenBank/DDBJ databases">
        <title>Lysobacter Genome Sequencing and Mining.</title>
        <authorList>
            <person name="Bierman J."/>
            <person name="Walker M.C."/>
        </authorList>
    </citation>
    <scope>NUCLEOTIDE SEQUENCE [LARGE SCALE GENOMIC DNA]</scope>
    <source>
        <strain evidence="4 5">PB6250</strain>
    </source>
</reference>
<sequence>MPLSRLLLRTLLPAVLLCAALPGRALDLPQRWVHGAAGEPTLQVQAAAPGLWVLRQSKRSNFEAPFLYLIAGERRALLLDSGAEPVAGSDLPLRATVDALLAQWQREHGRGETLPLVVAHTHSHRDHTHGDAAFRDRPQTHVVGRSVEEVAAFFGLTRWPEGEAGFDLGGRELRVLPLPGHDPAHIAVYDPPTRSLFSGDSLYPGLLTVRDLNAYRASAARLEAFARRRPVAQVLGAHVEMSARPGELYPIGTALQPDEHGLALDGAVLRRWRADVEGLGDFLHQDTRAQYAFARVPHAGEFADAPNTHGMLVAGVDTVYLSHLPMLHSPHDYQLIFEAELPAQALASYRDDAGRHPQDYYTLAPSERWALVQTIKPEARFRADLYRGHFERDGTPIAREVEVTVRRIVHFRRFEPGRRPDPGAWIAFGRGRERFLAHRIEGAPDMDQIVRIDGDAAPEGQTLRRPQARGSGELRVGDGIGRGRVERVLYTEYGDLAR</sequence>
<dbReference type="Pfam" id="PF00753">
    <property type="entry name" value="Lactamase_B"/>
    <property type="match status" value="1"/>
</dbReference>
<evidence type="ECO:0000313" key="5">
    <source>
        <dbReference type="Proteomes" id="UP001387215"/>
    </source>
</evidence>
<dbReference type="InterPro" id="IPR050855">
    <property type="entry name" value="NDM-1-like"/>
</dbReference>
<comment type="similarity">
    <text evidence="1">Belongs to the metallo-beta-lactamase superfamily. Class-B beta-lactamase family.</text>
</comment>